<protein>
    <recommendedName>
        <fullName evidence="2">RING-type domain-containing protein</fullName>
    </recommendedName>
</protein>
<dbReference type="SUPFAM" id="SSF57850">
    <property type="entry name" value="RING/U-box"/>
    <property type="match status" value="1"/>
</dbReference>
<organism evidence="3">
    <name type="scientific">Neobodo designis</name>
    <name type="common">Flagellated protozoan</name>
    <name type="synonym">Bodo designis</name>
    <dbReference type="NCBI Taxonomy" id="312471"/>
    <lineage>
        <taxon>Eukaryota</taxon>
        <taxon>Discoba</taxon>
        <taxon>Euglenozoa</taxon>
        <taxon>Kinetoplastea</taxon>
        <taxon>Metakinetoplastina</taxon>
        <taxon>Neobodonida</taxon>
        <taxon>Neobodo</taxon>
    </lineage>
</organism>
<name>A0A7S1W6Z3_NEODS</name>
<evidence type="ECO:0000313" key="3">
    <source>
        <dbReference type="EMBL" id="CAD9152316.1"/>
    </source>
</evidence>
<sequence length="106" mass="11290">MSEATDAPAFEITSVRPVGAFSHADIPGVSAKCHLCLRRLTDSSGARQSGDVVVHNNCQKTFHDACLTAYFTRTVPSGGTALQCPSCKGKWQGTDTEHFNVFTATA</sequence>
<dbReference type="PROSITE" id="PS50089">
    <property type="entry name" value="ZF_RING_2"/>
    <property type="match status" value="1"/>
</dbReference>
<feature type="domain" description="RING-type" evidence="2">
    <location>
        <begin position="33"/>
        <end position="88"/>
    </location>
</feature>
<dbReference type="InterPro" id="IPR013083">
    <property type="entry name" value="Znf_RING/FYVE/PHD"/>
</dbReference>
<dbReference type="InterPro" id="IPR001841">
    <property type="entry name" value="Znf_RING"/>
</dbReference>
<dbReference type="AlphaFoldDB" id="A0A7S1W6Z3"/>
<dbReference type="EMBL" id="HBGF01050092">
    <property type="protein sequence ID" value="CAD9152316.1"/>
    <property type="molecule type" value="Transcribed_RNA"/>
</dbReference>
<dbReference type="Gene3D" id="3.30.40.10">
    <property type="entry name" value="Zinc/RING finger domain, C3HC4 (zinc finger)"/>
    <property type="match status" value="1"/>
</dbReference>
<accession>A0A7S1W6Z3</accession>
<reference evidence="3" key="1">
    <citation type="submission" date="2021-01" db="EMBL/GenBank/DDBJ databases">
        <authorList>
            <person name="Corre E."/>
            <person name="Pelletier E."/>
            <person name="Niang G."/>
            <person name="Scheremetjew M."/>
            <person name="Finn R."/>
            <person name="Kale V."/>
            <person name="Holt S."/>
            <person name="Cochrane G."/>
            <person name="Meng A."/>
            <person name="Brown T."/>
            <person name="Cohen L."/>
        </authorList>
    </citation>
    <scope>NUCLEOTIDE SEQUENCE</scope>
    <source>
        <strain evidence="3">CCAP 1951/1</strain>
    </source>
</reference>
<keyword evidence="1" id="KW-0862">Zinc</keyword>
<evidence type="ECO:0000256" key="1">
    <source>
        <dbReference type="PROSITE-ProRule" id="PRU00175"/>
    </source>
</evidence>
<keyword evidence="1" id="KW-0479">Metal-binding</keyword>
<dbReference type="GO" id="GO:0008270">
    <property type="term" value="F:zinc ion binding"/>
    <property type="evidence" value="ECO:0007669"/>
    <property type="project" value="UniProtKB-KW"/>
</dbReference>
<proteinExistence type="predicted"/>
<gene>
    <name evidence="3" type="ORF">NDES1114_LOCUS33535</name>
</gene>
<evidence type="ECO:0000259" key="2">
    <source>
        <dbReference type="PROSITE" id="PS50089"/>
    </source>
</evidence>
<keyword evidence="1" id="KW-0863">Zinc-finger</keyword>